<dbReference type="InterPro" id="IPR012501">
    <property type="entry name" value="Vps54_C"/>
</dbReference>
<dbReference type="AlphaFoldDB" id="A0A316W3D0"/>
<feature type="region of interest" description="Disordered" evidence="7">
    <location>
        <begin position="551"/>
        <end position="587"/>
    </location>
</feature>
<dbReference type="InParanoid" id="A0A316W3D0"/>
<dbReference type="RefSeq" id="XP_025371460.1">
    <property type="nucleotide sequence ID" value="XM_025511711.1"/>
</dbReference>
<reference evidence="9 10" key="1">
    <citation type="journal article" date="2018" name="Mol. Biol. Evol.">
        <title>Broad Genomic Sampling Reveals a Smut Pathogenic Ancestry of the Fungal Clade Ustilaginomycotina.</title>
        <authorList>
            <person name="Kijpornyongpan T."/>
            <person name="Mondo S.J."/>
            <person name="Barry K."/>
            <person name="Sandor L."/>
            <person name="Lee J."/>
            <person name="Lipzen A."/>
            <person name="Pangilinan J."/>
            <person name="LaButti K."/>
            <person name="Hainaut M."/>
            <person name="Henrissat B."/>
            <person name="Grigoriev I.V."/>
            <person name="Spatafora J.W."/>
            <person name="Aime M.C."/>
        </authorList>
    </citation>
    <scope>NUCLEOTIDE SEQUENCE [LARGE SCALE GENOMIC DNA]</scope>
    <source>
        <strain evidence="9 10">MCA 4658</strain>
    </source>
</reference>
<comment type="similarity">
    <text evidence="2">Belongs to the VPS54 family.</text>
</comment>
<dbReference type="PANTHER" id="PTHR12965:SF0">
    <property type="entry name" value="VACUOLAR PROTEIN SORTING-ASSOCIATED PROTEIN 54"/>
    <property type="match status" value="1"/>
</dbReference>
<feature type="compositionally biased region" description="Basic and acidic residues" evidence="7">
    <location>
        <begin position="564"/>
        <end position="573"/>
    </location>
</feature>
<dbReference type="InterPro" id="IPR039745">
    <property type="entry name" value="Vps54"/>
</dbReference>
<dbReference type="STRING" id="1522189.A0A316W3D0"/>
<name>A0A316W3D0_9BASI</name>
<dbReference type="Gene3D" id="1.20.1280.130">
    <property type="match status" value="1"/>
</dbReference>
<evidence type="ECO:0000256" key="3">
    <source>
        <dbReference type="ARBA" id="ARBA00022448"/>
    </source>
</evidence>
<evidence type="ECO:0000259" key="8">
    <source>
        <dbReference type="Pfam" id="PF07928"/>
    </source>
</evidence>
<evidence type="ECO:0000256" key="1">
    <source>
        <dbReference type="ARBA" id="ARBA00004601"/>
    </source>
</evidence>
<evidence type="ECO:0000256" key="2">
    <source>
        <dbReference type="ARBA" id="ARBA00009150"/>
    </source>
</evidence>
<dbReference type="Pfam" id="PF07928">
    <property type="entry name" value="Vps54"/>
    <property type="match status" value="1"/>
</dbReference>
<dbReference type="Gene3D" id="6.10.250.860">
    <property type="match status" value="1"/>
</dbReference>
<dbReference type="GO" id="GO:0005829">
    <property type="term" value="C:cytosol"/>
    <property type="evidence" value="ECO:0007669"/>
    <property type="project" value="GOC"/>
</dbReference>
<dbReference type="GO" id="GO:0042147">
    <property type="term" value="P:retrograde transport, endosome to Golgi"/>
    <property type="evidence" value="ECO:0007669"/>
    <property type="project" value="InterPro"/>
</dbReference>
<dbReference type="Proteomes" id="UP000245783">
    <property type="component" value="Unassembled WGS sequence"/>
</dbReference>
<dbReference type="OrthoDB" id="10259024at2759"/>
<keyword evidence="10" id="KW-1185">Reference proteome</keyword>
<proteinExistence type="inferred from homology"/>
<comment type="subcellular location">
    <subcellularLocation>
        <location evidence="1">Golgi apparatus</location>
        <location evidence="1">trans-Golgi network</location>
    </subcellularLocation>
</comment>
<evidence type="ECO:0000313" key="10">
    <source>
        <dbReference type="Proteomes" id="UP000245783"/>
    </source>
</evidence>
<feature type="region of interest" description="Disordered" evidence="7">
    <location>
        <begin position="52"/>
        <end position="112"/>
    </location>
</feature>
<evidence type="ECO:0000256" key="5">
    <source>
        <dbReference type="ARBA" id="ARBA00023034"/>
    </source>
</evidence>
<dbReference type="GO" id="GO:0000938">
    <property type="term" value="C:GARP complex"/>
    <property type="evidence" value="ECO:0007669"/>
    <property type="project" value="InterPro"/>
</dbReference>
<dbReference type="GeneID" id="37033581"/>
<keyword evidence="6" id="KW-0175">Coiled coil</keyword>
<sequence length="1082" mass="118612">AISTVLNNPHKPSRPIDPSSSRYPPVASTRTDLPKIRRADFDTYLNSVQPAWQKLERSKRLGRSGKARLDAQEGEEAEGEGEAGEEPRTPKQQHGGARQSIEEARSLATGSQRLPPLSAVPQVFFSEEFNLGNPYTFDLVTERYKASSDLQGSSNFGGAAHGDEAPDGGVYDVALNQMLQEKLSWYSDVVEQHLILEISARSSSFFAALGNLQDLEAEAASCLKRTEVLQAELKRRDESEAKAGLRIIREQAARRSISERMAAVGVVQDLVHRRDLAKLLVHSGQFEEALDVTCSLMDLLEGRVSLNEWGAGDALPPHLDLELEAIPALAGLLPQLRDMNQTVAGQLESEALSVLGSDLNQRARTHEQQVATTASAASALEGSDQVREDVRAEAVAGPAERAAAAKKRASVILDPSALPDTDLVLRDRISPLLTGLVRTGNVDSFVGAYRLVALRSLRGGLRQYLVFKRGEGEEDLDALPALLDDDDLASGRSDARAVPGGAAAAAKLRSLDHVRFLELCDALFKGFLGMLHTMAAHNRVIVHILSAHAPSAKQNSTPSAPRVEIQDDDRSSRQADASGSSTFNTRMPESVSASLPMTLAAILQEATSLSHVLGSRLLSLRSATHVALDLGSFLEIFHASWSFVLKSETLAGRMIVGLRGAILNQAKAWLAAFHRERIEGAAKMVEEEMWVQAEVAINDQEEVARIVESATADPKAFILPAPAKDALSDSPIDPSTSLKTLSIEEKQYFVVGASTHVLRLLAEYLRVVINLPLLTTEAMGRVVEFLKQFNSRTCQVVLGAGAMRSAGLKNITAKHLALASQSLSIVITLIPYVRETVRRHLSQTQAVMLIEFDKLRRDYQEHQNEIFAKLVAIMSDRLSVHCRGLSAIEWNAPLPSSPPEPSTSVQDLSKETATLHKVLSKYLQPTSVEIVMGQVLLAIDKRVAEELAQVEISGSEGRERMREDVALLQRKLGNLKGVTWSNEVRSSDTFCFEKKEDHADHFSSLRGFNRILVQSCVRRVSQFPHHRSPRHRPRLPGRLELMRTSLASTSLVGGMRRRSNKARVRRAKHRGARHRAAMLHHA</sequence>
<keyword evidence="3" id="KW-0813">Transport</keyword>
<keyword evidence="5" id="KW-0333">Golgi apparatus</keyword>
<feature type="non-terminal residue" evidence="9">
    <location>
        <position position="1"/>
    </location>
</feature>
<gene>
    <name evidence="9" type="ORF">IE81DRAFT_287471</name>
</gene>
<dbReference type="FunCoup" id="A0A316W3D0">
    <property type="interactions" value="217"/>
</dbReference>
<evidence type="ECO:0000256" key="6">
    <source>
        <dbReference type="ARBA" id="ARBA00023054"/>
    </source>
</evidence>
<evidence type="ECO:0000256" key="7">
    <source>
        <dbReference type="SAM" id="MobiDB-lite"/>
    </source>
</evidence>
<evidence type="ECO:0000256" key="4">
    <source>
        <dbReference type="ARBA" id="ARBA00022927"/>
    </source>
</evidence>
<evidence type="ECO:0000313" key="9">
    <source>
        <dbReference type="EMBL" id="PWN44300.1"/>
    </source>
</evidence>
<accession>A0A316W3D0</accession>
<protein>
    <submittedName>
        <fullName evidence="9">Vps54-domain-containing protein</fullName>
    </submittedName>
</protein>
<feature type="domain" description="Vacuolar protein sorting-associated protein 54 C-terminal" evidence="8">
    <location>
        <begin position="746"/>
        <end position="877"/>
    </location>
</feature>
<dbReference type="PANTHER" id="PTHR12965">
    <property type="entry name" value="VACUOLAR PROTEIN SORTING 54"/>
    <property type="match status" value="1"/>
</dbReference>
<feature type="region of interest" description="Disordered" evidence="7">
    <location>
        <begin position="1"/>
        <end position="38"/>
    </location>
</feature>
<keyword evidence="4" id="KW-0653">Protein transport</keyword>
<feature type="compositionally biased region" description="Acidic residues" evidence="7">
    <location>
        <begin position="72"/>
        <end position="84"/>
    </location>
</feature>
<dbReference type="EMBL" id="KZ819362">
    <property type="protein sequence ID" value="PWN44300.1"/>
    <property type="molecule type" value="Genomic_DNA"/>
</dbReference>
<dbReference type="GO" id="GO:0006896">
    <property type="term" value="P:Golgi to vacuole transport"/>
    <property type="evidence" value="ECO:0007669"/>
    <property type="project" value="TreeGrafter"/>
</dbReference>
<dbReference type="GO" id="GO:0015031">
    <property type="term" value="P:protein transport"/>
    <property type="evidence" value="ECO:0007669"/>
    <property type="project" value="UniProtKB-KW"/>
</dbReference>
<organism evidence="9 10">
    <name type="scientific">Ceraceosorus guamensis</name>
    <dbReference type="NCBI Taxonomy" id="1522189"/>
    <lineage>
        <taxon>Eukaryota</taxon>
        <taxon>Fungi</taxon>
        <taxon>Dikarya</taxon>
        <taxon>Basidiomycota</taxon>
        <taxon>Ustilaginomycotina</taxon>
        <taxon>Exobasidiomycetes</taxon>
        <taxon>Ceraceosorales</taxon>
        <taxon>Ceraceosoraceae</taxon>
        <taxon>Ceraceosorus</taxon>
    </lineage>
</organism>
<dbReference type="GO" id="GO:0019905">
    <property type="term" value="F:syntaxin binding"/>
    <property type="evidence" value="ECO:0007669"/>
    <property type="project" value="TreeGrafter"/>
</dbReference>